<proteinExistence type="predicted"/>
<dbReference type="Gene3D" id="1.10.10.580">
    <property type="entry name" value="Structural maintenance of chromosome 1. Chain E"/>
    <property type="match status" value="1"/>
</dbReference>
<feature type="compositionally biased region" description="Low complexity" evidence="1">
    <location>
        <begin position="97"/>
        <end position="108"/>
    </location>
</feature>
<feature type="compositionally biased region" description="Basic and acidic residues" evidence="1">
    <location>
        <begin position="21"/>
        <end position="46"/>
    </location>
</feature>
<comment type="caution">
    <text evidence="2">The sequence shown here is derived from an EMBL/GenBank/DDBJ whole genome shotgun (WGS) entry which is preliminary data.</text>
</comment>
<evidence type="ECO:0000313" key="3">
    <source>
        <dbReference type="Proteomes" id="UP001596395"/>
    </source>
</evidence>
<feature type="region of interest" description="Disordered" evidence="1">
    <location>
        <begin position="190"/>
        <end position="225"/>
    </location>
</feature>
<name>A0ABD5V815_9EURY</name>
<dbReference type="PANTHER" id="PTHR33969:SF2">
    <property type="entry name" value="SEGREGATION AND CONDENSATION PROTEIN A"/>
    <property type="match status" value="1"/>
</dbReference>
<feature type="compositionally biased region" description="Basic and acidic residues" evidence="1">
    <location>
        <begin position="1"/>
        <end position="13"/>
    </location>
</feature>
<feature type="compositionally biased region" description="Acidic residues" evidence="1">
    <location>
        <begin position="109"/>
        <end position="127"/>
    </location>
</feature>
<dbReference type="InterPro" id="IPR003768">
    <property type="entry name" value="ScpA"/>
</dbReference>
<dbReference type="RefSeq" id="WP_336348693.1">
    <property type="nucleotide sequence ID" value="NZ_JAZAQL010000001.1"/>
</dbReference>
<feature type="compositionally biased region" description="Acidic residues" evidence="1">
    <location>
        <begin position="71"/>
        <end position="96"/>
    </location>
</feature>
<organism evidence="2 3">
    <name type="scientific">Halorubellus litoreus</name>
    <dbReference type="NCBI Taxonomy" id="755308"/>
    <lineage>
        <taxon>Archaea</taxon>
        <taxon>Methanobacteriati</taxon>
        <taxon>Methanobacteriota</taxon>
        <taxon>Stenosarchaea group</taxon>
        <taxon>Halobacteria</taxon>
        <taxon>Halobacteriales</taxon>
        <taxon>Halorubellaceae</taxon>
        <taxon>Halorubellus</taxon>
    </lineage>
</organism>
<dbReference type="PANTHER" id="PTHR33969">
    <property type="entry name" value="SEGREGATION AND CONDENSATION PROTEIN A"/>
    <property type="match status" value="1"/>
</dbReference>
<dbReference type="Gene3D" id="6.10.250.2410">
    <property type="match status" value="1"/>
</dbReference>
<dbReference type="EMBL" id="JBHSXN010000001">
    <property type="protein sequence ID" value="MFC6951674.1"/>
    <property type="molecule type" value="Genomic_DNA"/>
</dbReference>
<sequence>MTNEDRERSEGSSETRAGSEATRERADEATDADERVSDETAEETPRADGGNDPASMLDIAGHEDRERPGDADDPFGDGDDAEGNADAADAESDDPYADAADAADAAAETMDEVLPDEDAMADGDEDEVEPVEVLVNLAESGEIDPWDIDVVTVTDKFLDALDDADLRTSGRALFYASVLVRMKGDELLHGSDEEDEEELAPWEQPFADDPAAAGGEGGEAPSDFDPVAALEDEMERRLDRKHARGTPETLDELVRELREAERGSWWKRRREYDTSDSPSGYGRGEQTLDYRSADDFRVDDEPTEADVTGTTHEEDIESVIEDVEATLREHYDAGRDEVLFREVAAAYGSRVQTFLAVLFMSHRGTVRLQQDELFGDLWVQDPNAATVSESATAD</sequence>
<evidence type="ECO:0000256" key="1">
    <source>
        <dbReference type="SAM" id="MobiDB-lite"/>
    </source>
</evidence>
<dbReference type="InterPro" id="IPR023093">
    <property type="entry name" value="ScpA-like_C"/>
</dbReference>
<feature type="region of interest" description="Disordered" evidence="1">
    <location>
        <begin position="269"/>
        <end position="293"/>
    </location>
</feature>
<reference evidence="2 3" key="1">
    <citation type="journal article" date="2019" name="Int. J. Syst. Evol. Microbiol.">
        <title>The Global Catalogue of Microorganisms (GCM) 10K type strain sequencing project: providing services to taxonomists for standard genome sequencing and annotation.</title>
        <authorList>
            <consortium name="The Broad Institute Genomics Platform"/>
            <consortium name="The Broad Institute Genome Sequencing Center for Infectious Disease"/>
            <person name="Wu L."/>
            <person name="Ma J."/>
        </authorList>
    </citation>
    <scope>NUCLEOTIDE SEQUENCE [LARGE SCALE GENOMIC DNA]</scope>
    <source>
        <strain evidence="2 3">GX26</strain>
    </source>
</reference>
<dbReference type="AlphaFoldDB" id="A0ABD5V815"/>
<protein>
    <submittedName>
        <fullName evidence="2">ScpA family protein</fullName>
    </submittedName>
</protein>
<dbReference type="Proteomes" id="UP001596395">
    <property type="component" value="Unassembled WGS sequence"/>
</dbReference>
<keyword evidence="3" id="KW-1185">Reference proteome</keyword>
<accession>A0ABD5V815</accession>
<dbReference type="Pfam" id="PF02616">
    <property type="entry name" value="SMC_ScpA"/>
    <property type="match status" value="1"/>
</dbReference>
<evidence type="ECO:0000313" key="2">
    <source>
        <dbReference type="EMBL" id="MFC6951674.1"/>
    </source>
</evidence>
<feature type="region of interest" description="Disordered" evidence="1">
    <location>
        <begin position="1"/>
        <end position="127"/>
    </location>
</feature>
<feature type="compositionally biased region" description="Basic and acidic residues" evidence="1">
    <location>
        <begin position="60"/>
        <end position="70"/>
    </location>
</feature>
<gene>
    <name evidence="2" type="ORF">ACFQGB_02245</name>
</gene>